<dbReference type="Pfam" id="PF02601">
    <property type="entry name" value="Exonuc_VII_L"/>
    <property type="match status" value="1"/>
</dbReference>
<feature type="domain" description="OB-fold nucleic acid binding" evidence="8">
    <location>
        <begin position="13"/>
        <end position="108"/>
    </location>
</feature>
<protein>
    <recommendedName>
        <fullName evidence="5">Exodeoxyribonuclease 7 large subunit</fullName>
        <ecNumber evidence="5">3.1.11.6</ecNumber>
    </recommendedName>
    <alternativeName>
        <fullName evidence="5">Exodeoxyribonuclease VII large subunit</fullName>
        <shortName evidence="5">Exonuclease VII large subunit</shortName>
    </alternativeName>
</protein>
<dbReference type="Proteomes" id="UP000223596">
    <property type="component" value="Unassembled WGS sequence"/>
</dbReference>
<dbReference type="NCBIfam" id="TIGR00237">
    <property type="entry name" value="xseA"/>
    <property type="match status" value="1"/>
</dbReference>
<evidence type="ECO:0000313" key="10">
    <source>
        <dbReference type="Proteomes" id="UP000223596"/>
    </source>
</evidence>
<dbReference type="PANTHER" id="PTHR30008">
    <property type="entry name" value="EXODEOXYRIBONUCLEASE 7 LARGE SUBUNIT"/>
    <property type="match status" value="1"/>
</dbReference>
<keyword evidence="2 5" id="KW-0540">Nuclease</keyword>
<dbReference type="EMBL" id="PDBW01000001">
    <property type="protein sequence ID" value="PFH02667.1"/>
    <property type="molecule type" value="Genomic_DNA"/>
</dbReference>
<evidence type="ECO:0000256" key="1">
    <source>
        <dbReference type="ARBA" id="ARBA00022490"/>
    </source>
</evidence>
<sequence>MGEFFSDNCDNILTVSAVNRYIKEIMSRDLILSNLWVRGEISNFKYHSSGHMYFTLKDENCSLKCVMFRTYNLHLKFMPENGMKVIVKGYISVFERDGQYQLYAEEMQNDGIGDLYIAFEQLKRRLASEGLFDPAHKKKIPFMPRTIGVVTSATGSVIRDIMNILDRRFYNSYIKIFPVRVQGETAALEISHAISKLNEIGGVDVIILARGGGSLEELWPFNEEIVARSIFNSSIPVISAVGHETDYTIADFVADLRAPTPSAAAELVMPEKVTIINRIRELNVRMVDALQRNVKQKRDMLKKLADSVVFRQPYDRIYQERMKLDILNRDLKKSMFASLERAGSKLGFLIGKLDALSPLTILSRGYGIIKSEEKGIFVKSVNDVDVGEGIEVSVKDGRLYCTVRKKELNDD</sequence>
<comment type="subunit">
    <text evidence="5">Heterooligomer composed of large and small subunits.</text>
</comment>
<keyword evidence="4 5" id="KW-0269">Exonuclease</keyword>
<name>A0AB36TFJ2_ACETH</name>
<comment type="similarity">
    <text evidence="5 6">Belongs to the XseA family.</text>
</comment>
<dbReference type="HAMAP" id="MF_00378">
    <property type="entry name" value="Exonuc_7_L"/>
    <property type="match status" value="1"/>
</dbReference>
<comment type="function">
    <text evidence="5">Bidirectionally degrades single-stranded DNA into large acid-insoluble oligonucleotides, which are then degraded further into small acid-soluble oligonucleotides.</text>
</comment>
<dbReference type="InterPro" id="IPR003753">
    <property type="entry name" value="Exonuc_VII_L"/>
</dbReference>
<dbReference type="PANTHER" id="PTHR30008:SF0">
    <property type="entry name" value="EXODEOXYRIBONUCLEASE 7 LARGE SUBUNIT"/>
    <property type="match status" value="1"/>
</dbReference>
<dbReference type="AlphaFoldDB" id="A0AB36TFJ2"/>
<evidence type="ECO:0000256" key="5">
    <source>
        <dbReference type="HAMAP-Rule" id="MF_00378"/>
    </source>
</evidence>
<evidence type="ECO:0000313" key="9">
    <source>
        <dbReference type="EMBL" id="PFH02667.1"/>
    </source>
</evidence>
<dbReference type="GO" id="GO:0009318">
    <property type="term" value="C:exodeoxyribonuclease VII complex"/>
    <property type="evidence" value="ECO:0007669"/>
    <property type="project" value="UniProtKB-UniRule"/>
</dbReference>
<proteinExistence type="inferred from homology"/>
<evidence type="ECO:0000256" key="6">
    <source>
        <dbReference type="RuleBase" id="RU004355"/>
    </source>
</evidence>
<keyword evidence="3 5" id="KW-0378">Hydrolase</keyword>
<comment type="caution">
    <text evidence="9">The sequence shown here is derived from an EMBL/GenBank/DDBJ whole genome shotgun (WGS) entry which is preliminary data.</text>
</comment>
<accession>A0AB36TFJ2</accession>
<evidence type="ECO:0000259" key="8">
    <source>
        <dbReference type="Pfam" id="PF13742"/>
    </source>
</evidence>
<feature type="domain" description="Exonuclease VII large subunit C-terminal" evidence="7">
    <location>
        <begin position="131"/>
        <end position="346"/>
    </location>
</feature>
<evidence type="ECO:0000256" key="2">
    <source>
        <dbReference type="ARBA" id="ARBA00022722"/>
    </source>
</evidence>
<dbReference type="InterPro" id="IPR020579">
    <property type="entry name" value="Exonuc_VII_lsu_C"/>
</dbReference>
<evidence type="ECO:0000259" key="7">
    <source>
        <dbReference type="Pfam" id="PF02601"/>
    </source>
</evidence>
<organism evidence="9 10">
    <name type="scientific">Acetivibrio thermocellus AD2</name>
    <dbReference type="NCBI Taxonomy" id="1138384"/>
    <lineage>
        <taxon>Bacteria</taxon>
        <taxon>Bacillati</taxon>
        <taxon>Bacillota</taxon>
        <taxon>Clostridia</taxon>
        <taxon>Eubacteriales</taxon>
        <taxon>Oscillospiraceae</taxon>
        <taxon>Acetivibrio</taxon>
    </lineage>
</organism>
<dbReference type="GO" id="GO:0003676">
    <property type="term" value="F:nucleic acid binding"/>
    <property type="evidence" value="ECO:0007669"/>
    <property type="project" value="InterPro"/>
</dbReference>
<dbReference type="CDD" id="cd04489">
    <property type="entry name" value="ExoVII_LU_OBF"/>
    <property type="match status" value="1"/>
</dbReference>
<dbReference type="GeneID" id="35803241"/>
<dbReference type="GO" id="GO:0006308">
    <property type="term" value="P:DNA catabolic process"/>
    <property type="evidence" value="ECO:0007669"/>
    <property type="project" value="UniProtKB-UniRule"/>
</dbReference>
<comment type="catalytic activity">
    <reaction evidence="5 6">
        <text>Exonucleolytic cleavage in either 5'- to 3'- or 3'- to 5'-direction to yield nucleoside 5'-phosphates.</text>
        <dbReference type="EC" id="3.1.11.6"/>
    </reaction>
</comment>
<dbReference type="GO" id="GO:0005737">
    <property type="term" value="C:cytoplasm"/>
    <property type="evidence" value="ECO:0007669"/>
    <property type="project" value="UniProtKB-SubCell"/>
</dbReference>
<reference evidence="9 10" key="1">
    <citation type="submission" date="2017-09" db="EMBL/GenBank/DDBJ databases">
        <title>Evaluation of Pacific Biosciences Sequencing Technology to Finishing C. thermocellum Genome Sequences.</title>
        <authorList>
            <person name="Brown S."/>
        </authorList>
    </citation>
    <scope>NUCLEOTIDE SEQUENCE [LARGE SCALE GENOMIC DNA]</scope>
    <source>
        <strain evidence="9 10">AD2</strain>
    </source>
</reference>
<evidence type="ECO:0000256" key="3">
    <source>
        <dbReference type="ARBA" id="ARBA00022801"/>
    </source>
</evidence>
<dbReference type="InterPro" id="IPR025824">
    <property type="entry name" value="OB-fold_nuc-bd_dom"/>
</dbReference>
<dbReference type="GO" id="GO:0008855">
    <property type="term" value="F:exodeoxyribonuclease VII activity"/>
    <property type="evidence" value="ECO:0007669"/>
    <property type="project" value="UniProtKB-UniRule"/>
</dbReference>
<dbReference type="RefSeq" id="WP_003518755.1">
    <property type="nucleotide sequence ID" value="NZ_CP013828.1"/>
</dbReference>
<evidence type="ECO:0000256" key="4">
    <source>
        <dbReference type="ARBA" id="ARBA00022839"/>
    </source>
</evidence>
<dbReference type="Pfam" id="PF13742">
    <property type="entry name" value="tRNA_anti_2"/>
    <property type="match status" value="1"/>
</dbReference>
<gene>
    <name evidence="5" type="primary">xseA</name>
    <name evidence="9" type="ORF">M972_111452</name>
</gene>
<dbReference type="EC" id="3.1.11.6" evidence="5"/>
<comment type="subcellular location">
    <subcellularLocation>
        <location evidence="5 6">Cytoplasm</location>
    </subcellularLocation>
</comment>
<keyword evidence="1 5" id="KW-0963">Cytoplasm</keyword>